<feature type="compositionally biased region" description="Basic and acidic residues" evidence="1">
    <location>
        <begin position="102"/>
        <end position="117"/>
    </location>
</feature>
<proteinExistence type="predicted"/>
<dbReference type="RefSeq" id="WP_211463115.1">
    <property type="nucleotide sequence ID" value="NZ_JAGSXH010000001.1"/>
</dbReference>
<accession>A0A8J7WHH8</accession>
<sequence length="173" mass="18720">MTTDQSENPIEPQDVPEDDGVLQPGDSLETDDLASDPLDTGISPPERRPASERYGVTFNEARTGAPLDQRLAEEEPDFGEPASLDNRPEPESDAPPDPDQLEPDRRAGRLVAEDEGAHTVSSPNYLARDMGIDGGAASAEEAAMHIADADVRDTRERDAEAAESWQDPLTRDT</sequence>
<dbReference type="InterPro" id="IPR043763">
    <property type="entry name" value="DUF5709"/>
</dbReference>
<reference evidence="3" key="1">
    <citation type="submission" date="2021-04" db="EMBL/GenBank/DDBJ databases">
        <title>Genome based classification of Actinospica acidithermotolerans sp. nov., an actinobacterium isolated from an Indonesian hot spring.</title>
        <authorList>
            <person name="Kusuma A.B."/>
            <person name="Putra K.E."/>
            <person name="Nafisah S."/>
            <person name="Loh J."/>
            <person name="Nouioui I."/>
            <person name="Goodfellow M."/>
        </authorList>
    </citation>
    <scope>NUCLEOTIDE SEQUENCE</scope>
    <source>
        <strain evidence="3">DSM 45618</strain>
    </source>
</reference>
<name>A0A8J7WHH8_9ACTN</name>
<evidence type="ECO:0000313" key="4">
    <source>
        <dbReference type="Proteomes" id="UP000677913"/>
    </source>
</evidence>
<dbReference type="EMBL" id="JAGSXH010000001">
    <property type="protein sequence ID" value="MBS2961428.1"/>
    <property type="molecule type" value="Genomic_DNA"/>
</dbReference>
<evidence type="ECO:0000313" key="3">
    <source>
        <dbReference type="EMBL" id="MBS2961428.1"/>
    </source>
</evidence>
<evidence type="ECO:0000259" key="2">
    <source>
        <dbReference type="Pfam" id="PF18970"/>
    </source>
</evidence>
<feature type="domain" description="DUF5709" evidence="2">
    <location>
        <begin position="103"/>
        <end position="148"/>
    </location>
</feature>
<dbReference type="Pfam" id="PF18970">
    <property type="entry name" value="DUF5709"/>
    <property type="match status" value="1"/>
</dbReference>
<feature type="compositionally biased region" description="Acidic residues" evidence="1">
    <location>
        <begin position="91"/>
        <end position="101"/>
    </location>
</feature>
<evidence type="ECO:0000256" key="1">
    <source>
        <dbReference type="SAM" id="MobiDB-lite"/>
    </source>
</evidence>
<feature type="compositionally biased region" description="Basic and acidic residues" evidence="1">
    <location>
        <begin position="147"/>
        <end position="160"/>
    </location>
</feature>
<feature type="region of interest" description="Disordered" evidence="1">
    <location>
        <begin position="1"/>
        <end position="127"/>
    </location>
</feature>
<gene>
    <name evidence="3" type="ORF">KGA66_00120</name>
</gene>
<organism evidence="3 4">
    <name type="scientific">Actinocrinis puniceicyclus</name>
    <dbReference type="NCBI Taxonomy" id="977794"/>
    <lineage>
        <taxon>Bacteria</taxon>
        <taxon>Bacillati</taxon>
        <taxon>Actinomycetota</taxon>
        <taxon>Actinomycetes</taxon>
        <taxon>Catenulisporales</taxon>
        <taxon>Actinospicaceae</taxon>
        <taxon>Actinocrinis</taxon>
    </lineage>
</organism>
<protein>
    <recommendedName>
        <fullName evidence="2">DUF5709 domain-containing protein</fullName>
    </recommendedName>
</protein>
<comment type="caution">
    <text evidence="3">The sequence shown here is derived from an EMBL/GenBank/DDBJ whole genome shotgun (WGS) entry which is preliminary data.</text>
</comment>
<keyword evidence="4" id="KW-1185">Reference proteome</keyword>
<dbReference type="AlphaFoldDB" id="A0A8J7WHH8"/>
<dbReference type="Proteomes" id="UP000677913">
    <property type="component" value="Unassembled WGS sequence"/>
</dbReference>
<feature type="region of interest" description="Disordered" evidence="1">
    <location>
        <begin position="147"/>
        <end position="173"/>
    </location>
</feature>